<organism evidence="1 2">
    <name type="scientific">Mycolicibacterium fluoranthenivorans</name>
    <dbReference type="NCBI Taxonomy" id="258505"/>
    <lineage>
        <taxon>Bacteria</taxon>
        <taxon>Bacillati</taxon>
        <taxon>Actinomycetota</taxon>
        <taxon>Actinomycetes</taxon>
        <taxon>Mycobacteriales</taxon>
        <taxon>Mycobacteriaceae</taxon>
        <taxon>Mycolicibacterium</taxon>
    </lineage>
</organism>
<dbReference type="KEGG" id="mflu:HZU40_00120"/>
<evidence type="ECO:0000313" key="1">
    <source>
        <dbReference type="EMBL" id="QNJ89912.1"/>
    </source>
</evidence>
<reference evidence="1 2" key="1">
    <citation type="submission" date="2020-07" db="EMBL/GenBank/DDBJ databases">
        <title>Draft genome sequence of four isobutane-metabolizing strains capable of cometabolically degrading diverse ether contaminants.</title>
        <authorList>
            <person name="Chen W."/>
            <person name="Faulkner N."/>
            <person name="Smith C."/>
            <person name="Hyman M."/>
        </authorList>
    </citation>
    <scope>NUCLEOTIDE SEQUENCE [LARGE SCALE GENOMIC DNA]</scope>
    <source>
        <strain evidence="1 2">2A</strain>
        <plasmid evidence="1 2">unnamed2</plasmid>
    </source>
</reference>
<sequence length="157" mass="17018">MSRYAEYEALRAIGSAYEAWTEANTRLDEQMGVAAAQEAAPPVDALEADFVAGVEVTRAVIAFAAACPTGGPHLDDLPNAAFVQAMYQSVTPQLPGELDDLTNAWAQWLPVVGRWTPGSTEVPPPRPTSPVHSHVLATVDAWWEAEQESMRERLVAF</sequence>
<gene>
    <name evidence="1" type="ORF">HZU40_00120</name>
</gene>
<name>A0A7G8P6E6_9MYCO</name>
<geneLocation type="plasmid" evidence="1 2">
    <name>unnamed2</name>
</geneLocation>
<proteinExistence type="predicted"/>
<protein>
    <submittedName>
        <fullName evidence="1">Uncharacterized protein</fullName>
    </submittedName>
</protein>
<dbReference type="RefSeq" id="WP_187095064.1">
    <property type="nucleotide sequence ID" value="NZ_CP059893.1"/>
</dbReference>
<evidence type="ECO:0000313" key="2">
    <source>
        <dbReference type="Proteomes" id="UP000515498"/>
    </source>
</evidence>
<dbReference type="EMBL" id="CP059893">
    <property type="protein sequence ID" value="QNJ89912.1"/>
    <property type="molecule type" value="Genomic_DNA"/>
</dbReference>
<dbReference type="AlphaFoldDB" id="A0A7G8P6E6"/>
<keyword evidence="1" id="KW-0614">Plasmid</keyword>
<dbReference type="Proteomes" id="UP000515498">
    <property type="component" value="Plasmid unnamed2"/>
</dbReference>
<accession>A0A7G8P6E6</accession>